<evidence type="ECO:0000313" key="2">
    <source>
        <dbReference type="Proteomes" id="UP001054945"/>
    </source>
</evidence>
<name>A0AAV4XTX1_CAEEX</name>
<sequence length="131" mass="14819">MAFSSHSPSPNAHLYSLTWLKHPTKSAEHYSFRFQKKGPGIQDLLAQKRRPWHLPNMQNLPESKLISKLFLSKGWAMARFQTASDEAITRTSHIGRHPALPPLHVRSKTGKVLFQVNDSEVACVRGEMGFS</sequence>
<evidence type="ECO:0000313" key="1">
    <source>
        <dbReference type="EMBL" id="GIY97309.1"/>
    </source>
</evidence>
<organism evidence="1 2">
    <name type="scientific">Caerostris extrusa</name>
    <name type="common">Bark spider</name>
    <name type="synonym">Caerostris bankana</name>
    <dbReference type="NCBI Taxonomy" id="172846"/>
    <lineage>
        <taxon>Eukaryota</taxon>
        <taxon>Metazoa</taxon>
        <taxon>Ecdysozoa</taxon>
        <taxon>Arthropoda</taxon>
        <taxon>Chelicerata</taxon>
        <taxon>Arachnida</taxon>
        <taxon>Araneae</taxon>
        <taxon>Araneomorphae</taxon>
        <taxon>Entelegynae</taxon>
        <taxon>Araneoidea</taxon>
        <taxon>Araneidae</taxon>
        <taxon>Caerostris</taxon>
    </lineage>
</organism>
<reference evidence="1 2" key="1">
    <citation type="submission" date="2021-06" db="EMBL/GenBank/DDBJ databases">
        <title>Caerostris extrusa draft genome.</title>
        <authorList>
            <person name="Kono N."/>
            <person name="Arakawa K."/>
        </authorList>
    </citation>
    <scope>NUCLEOTIDE SEQUENCE [LARGE SCALE GENOMIC DNA]</scope>
</reference>
<proteinExistence type="predicted"/>
<accession>A0AAV4XTX1</accession>
<gene>
    <name evidence="1" type="ORF">CEXT_403351</name>
</gene>
<comment type="caution">
    <text evidence="1">The sequence shown here is derived from an EMBL/GenBank/DDBJ whole genome shotgun (WGS) entry which is preliminary data.</text>
</comment>
<dbReference type="EMBL" id="BPLR01000767">
    <property type="protein sequence ID" value="GIY97309.1"/>
    <property type="molecule type" value="Genomic_DNA"/>
</dbReference>
<protein>
    <submittedName>
        <fullName evidence="1">Uncharacterized protein</fullName>
    </submittedName>
</protein>
<dbReference type="Proteomes" id="UP001054945">
    <property type="component" value="Unassembled WGS sequence"/>
</dbReference>
<dbReference type="AlphaFoldDB" id="A0AAV4XTX1"/>
<keyword evidence="2" id="KW-1185">Reference proteome</keyword>